<evidence type="ECO:0000256" key="2">
    <source>
        <dbReference type="ARBA" id="ARBA00023134"/>
    </source>
</evidence>
<organism evidence="6 7">
    <name type="scientific">Blastomyces silverae</name>
    <dbReference type="NCBI Taxonomy" id="2060906"/>
    <lineage>
        <taxon>Eukaryota</taxon>
        <taxon>Fungi</taxon>
        <taxon>Dikarya</taxon>
        <taxon>Ascomycota</taxon>
        <taxon>Pezizomycotina</taxon>
        <taxon>Eurotiomycetes</taxon>
        <taxon>Eurotiomycetidae</taxon>
        <taxon>Onygenales</taxon>
        <taxon>Ajellomycetaceae</taxon>
        <taxon>Blastomyces</taxon>
    </lineage>
</organism>
<dbReference type="AlphaFoldDB" id="A0A0H1BRT6"/>
<name>A0A0H1BRT6_9EURO</name>
<feature type="domain" description="GED" evidence="4">
    <location>
        <begin position="645"/>
        <end position="697"/>
    </location>
</feature>
<protein>
    <recommendedName>
        <fullName evidence="8">Dynamin GTPase</fullName>
    </recommendedName>
</protein>
<evidence type="ECO:0000313" key="7">
    <source>
        <dbReference type="Proteomes" id="UP000053573"/>
    </source>
</evidence>
<dbReference type="GO" id="GO:0005874">
    <property type="term" value="C:microtubule"/>
    <property type="evidence" value="ECO:0007669"/>
    <property type="project" value="TreeGrafter"/>
</dbReference>
<dbReference type="InterPro" id="IPR027417">
    <property type="entry name" value="P-loop_NTPase"/>
</dbReference>
<dbReference type="STRING" id="2060906.A0A0H1BRT6"/>
<dbReference type="SUPFAM" id="SSF52540">
    <property type="entry name" value="P-loop containing nucleoside triphosphate hydrolases"/>
    <property type="match status" value="1"/>
</dbReference>
<dbReference type="GO" id="GO:0008017">
    <property type="term" value="F:microtubule binding"/>
    <property type="evidence" value="ECO:0007669"/>
    <property type="project" value="TreeGrafter"/>
</dbReference>
<dbReference type="PANTHER" id="PTHR11566">
    <property type="entry name" value="DYNAMIN"/>
    <property type="match status" value="1"/>
</dbReference>
<dbReference type="GO" id="GO:0048312">
    <property type="term" value="P:intracellular distribution of mitochondria"/>
    <property type="evidence" value="ECO:0007669"/>
    <property type="project" value="TreeGrafter"/>
</dbReference>
<evidence type="ECO:0000259" key="5">
    <source>
        <dbReference type="PROSITE" id="PS51718"/>
    </source>
</evidence>
<dbReference type="InterPro" id="IPR045063">
    <property type="entry name" value="Dynamin_N"/>
</dbReference>
<dbReference type="Gene3D" id="1.20.120.1240">
    <property type="entry name" value="Dynamin, middle domain"/>
    <property type="match status" value="1"/>
</dbReference>
<dbReference type="InterPro" id="IPR022812">
    <property type="entry name" value="Dynamin"/>
</dbReference>
<dbReference type="GO" id="GO:0016559">
    <property type="term" value="P:peroxisome fission"/>
    <property type="evidence" value="ECO:0007669"/>
    <property type="project" value="TreeGrafter"/>
</dbReference>
<keyword evidence="7" id="KW-1185">Reference proteome</keyword>
<sequence>MESESGAYNKLADPTLLDKIDRLFACNVGSHIGLPQLVVVGDQSSGKSSVLEGLTKLPFPRDSGLCTRFATQITFRREEEQRITVSIIPGADANFEHAEHVHSWGIVDLPELSRHSFASIMAKVNGVMGLSDSLGAFGKTFSTDVLRLEVCGPDEDHLSIIDVPGIFKNTTSGLTTKEDIQLVRNMVQGYMKNPRSVMLTIVPANVDIATQEILEMAKEVDPHGERTIGVLTKPDLVDKGTEQKVIDLLEGKKSSWKMGWSLVRNPGQQDLDDGTQDRAKTEENFFRTKSPWNTIDEDKVGINSLRGRLQEILTMHIRREFPHVKSEISKALTHKKDKLSSLGPERDSTDSQRKYLLGIITKVQHISFLALASDYGGNDIFDQEPSTKLPTILVNRNDKFSEDMEHWGHRYGFVSGADGEDESGEMGHGDQHESGGEDAPREEGDQGPTSRSKKDPEGLEDILTPPTTVQRAFRTHILTWLRDTFRNSRGFEIGTFNPSVLLPIMKKQSANWEVLALGYASDMICSVHSFILKVLESVCKDRMVRERLLSLLVDPLVEIYQRSLCQVKFLLHVERDGIPMTLNHYFNDNLEKWHAFPTPQGSYCRQKRIETAMQKQAITDSTHGTVVRLKDIVHQNHMSNLEHTVHDLHDILKSYYKVARKRFVDSVCMQAVDYHLITGPQTPLKQFSPAFVQSLSA</sequence>
<dbReference type="Pfam" id="PF00350">
    <property type="entry name" value="Dynamin_N"/>
    <property type="match status" value="1"/>
</dbReference>
<dbReference type="FunFam" id="3.40.50.300:FF:001425">
    <property type="entry name" value="Dynamin GTPase, putative"/>
    <property type="match status" value="1"/>
</dbReference>
<dbReference type="PRINTS" id="PR00195">
    <property type="entry name" value="DYNAMIN"/>
</dbReference>
<feature type="domain" description="Dynamin-type G" evidence="5">
    <location>
        <begin position="31"/>
        <end position="322"/>
    </location>
</feature>
<dbReference type="Pfam" id="PF01031">
    <property type="entry name" value="Dynamin_M"/>
    <property type="match status" value="1"/>
</dbReference>
<dbReference type="InterPro" id="IPR000375">
    <property type="entry name" value="Dynamin_stalk"/>
</dbReference>
<dbReference type="InterPro" id="IPR020850">
    <property type="entry name" value="GED_dom"/>
</dbReference>
<evidence type="ECO:0000313" key="6">
    <source>
        <dbReference type="EMBL" id="KLJ11831.1"/>
    </source>
</evidence>
<dbReference type="InterPro" id="IPR001401">
    <property type="entry name" value="Dynamin_GTPase"/>
</dbReference>
<dbReference type="GO" id="GO:0003924">
    <property type="term" value="F:GTPase activity"/>
    <property type="evidence" value="ECO:0007669"/>
    <property type="project" value="InterPro"/>
</dbReference>
<dbReference type="PROSITE" id="PS51388">
    <property type="entry name" value="GED"/>
    <property type="match status" value="1"/>
</dbReference>
<dbReference type="PANTHER" id="PTHR11566:SF215">
    <property type="entry name" value="DYNAMIN GTPASE"/>
    <property type="match status" value="1"/>
</dbReference>
<dbReference type="PROSITE" id="PS51718">
    <property type="entry name" value="G_DYNAMIN_2"/>
    <property type="match status" value="1"/>
</dbReference>
<dbReference type="GO" id="GO:0005525">
    <property type="term" value="F:GTP binding"/>
    <property type="evidence" value="ECO:0007669"/>
    <property type="project" value="InterPro"/>
</dbReference>
<keyword evidence="1" id="KW-0547">Nucleotide-binding</keyword>
<comment type="caution">
    <text evidence="6">The sequence shown here is derived from an EMBL/GenBank/DDBJ whole genome shotgun (WGS) entry which is preliminary data.</text>
</comment>
<keyword evidence="2" id="KW-0342">GTP-binding</keyword>
<gene>
    <name evidence="6" type="ORF">EMPG_13014</name>
</gene>
<dbReference type="Gene3D" id="3.40.50.300">
    <property type="entry name" value="P-loop containing nucleotide triphosphate hydrolases"/>
    <property type="match status" value="1"/>
</dbReference>
<accession>A0A0H1BRT6</accession>
<evidence type="ECO:0000256" key="3">
    <source>
        <dbReference type="SAM" id="MobiDB-lite"/>
    </source>
</evidence>
<dbReference type="GO" id="GO:0005739">
    <property type="term" value="C:mitochondrion"/>
    <property type="evidence" value="ECO:0007669"/>
    <property type="project" value="TreeGrafter"/>
</dbReference>
<dbReference type="GO" id="GO:0016020">
    <property type="term" value="C:membrane"/>
    <property type="evidence" value="ECO:0007669"/>
    <property type="project" value="TreeGrafter"/>
</dbReference>
<dbReference type="CDD" id="cd08771">
    <property type="entry name" value="DLP_1"/>
    <property type="match status" value="1"/>
</dbReference>
<dbReference type="Proteomes" id="UP000053573">
    <property type="component" value="Unassembled WGS sequence"/>
</dbReference>
<dbReference type="GO" id="GO:0000266">
    <property type="term" value="P:mitochondrial fission"/>
    <property type="evidence" value="ECO:0007669"/>
    <property type="project" value="TreeGrafter"/>
</dbReference>
<feature type="compositionally biased region" description="Basic and acidic residues" evidence="3">
    <location>
        <begin position="425"/>
        <end position="444"/>
    </location>
</feature>
<dbReference type="GO" id="GO:0006897">
    <property type="term" value="P:endocytosis"/>
    <property type="evidence" value="ECO:0007669"/>
    <property type="project" value="TreeGrafter"/>
</dbReference>
<dbReference type="OrthoDB" id="415706at2759"/>
<proteinExistence type="predicted"/>
<dbReference type="InterPro" id="IPR030381">
    <property type="entry name" value="G_DYNAMIN_dom"/>
</dbReference>
<evidence type="ECO:0000259" key="4">
    <source>
        <dbReference type="PROSITE" id="PS51388"/>
    </source>
</evidence>
<feature type="region of interest" description="Disordered" evidence="3">
    <location>
        <begin position="411"/>
        <end position="465"/>
    </location>
</feature>
<reference evidence="7" key="1">
    <citation type="journal article" date="2015" name="PLoS Genet.">
        <title>The dynamic genome and transcriptome of the human fungal pathogen Blastomyces and close relative Emmonsia.</title>
        <authorList>
            <person name="Munoz J.F."/>
            <person name="Gauthier G.M."/>
            <person name="Desjardins C.A."/>
            <person name="Gallo J.E."/>
            <person name="Holder J."/>
            <person name="Sullivan T.D."/>
            <person name="Marty A.J."/>
            <person name="Carmen J.C."/>
            <person name="Chen Z."/>
            <person name="Ding L."/>
            <person name="Gujja S."/>
            <person name="Magrini V."/>
            <person name="Misas E."/>
            <person name="Mitreva M."/>
            <person name="Priest M."/>
            <person name="Saif S."/>
            <person name="Whiston E.A."/>
            <person name="Young S."/>
            <person name="Zeng Q."/>
            <person name="Goldman W.E."/>
            <person name="Mardis E.R."/>
            <person name="Taylor J.W."/>
            <person name="McEwen J.G."/>
            <person name="Clay O.K."/>
            <person name="Klein B.S."/>
            <person name="Cuomo C.A."/>
        </authorList>
    </citation>
    <scope>NUCLEOTIDE SEQUENCE [LARGE SCALE GENOMIC DNA]</scope>
    <source>
        <strain evidence="7">UAMH 139</strain>
    </source>
</reference>
<evidence type="ECO:0008006" key="8">
    <source>
        <dbReference type="Google" id="ProtNLM"/>
    </source>
</evidence>
<dbReference type="SMART" id="SM00053">
    <property type="entry name" value="DYNc"/>
    <property type="match status" value="1"/>
</dbReference>
<evidence type="ECO:0000256" key="1">
    <source>
        <dbReference type="ARBA" id="ARBA00022741"/>
    </source>
</evidence>
<dbReference type="EMBL" id="LDEV01001316">
    <property type="protein sequence ID" value="KLJ11831.1"/>
    <property type="molecule type" value="Genomic_DNA"/>
</dbReference>